<keyword evidence="3" id="KW-1185">Reference proteome</keyword>
<dbReference type="OrthoDB" id="5774123at2759"/>
<name>A0A2G5UL72_9PELO</name>
<evidence type="ECO:0000313" key="2">
    <source>
        <dbReference type="EMBL" id="PIC40274.1"/>
    </source>
</evidence>
<organism evidence="2 3">
    <name type="scientific">Caenorhabditis nigoni</name>
    <dbReference type="NCBI Taxonomy" id="1611254"/>
    <lineage>
        <taxon>Eukaryota</taxon>
        <taxon>Metazoa</taxon>
        <taxon>Ecdysozoa</taxon>
        <taxon>Nematoda</taxon>
        <taxon>Chromadorea</taxon>
        <taxon>Rhabditida</taxon>
        <taxon>Rhabditina</taxon>
        <taxon>Rhabditomorpha</taxon>
        <taxon>Rhabditoidea</taxon>
        <taxon>Rhabditidae</taxon>
        <taxon>Peloderinae</taxon>
        <taxon>Caenorhabditis</taxon>
    </lineage>
</organism>
<dbReference type="AlphaFoldDB" id="A0A2G5UL72"/>
<sequence>MNQKATMTQIPPPAGHHQADPNKKVLHRIEDIVHSDADTFPEFSNRDGSKESLDSKHWQLIMVRVPDHPNETHIKTINEAISNEMRATWKTPPTSFAYVSAPHIPILQLAHGVAKKHFGEKTALRSSFFFAEPKNEKFLIAKDAELKNLKYEVILGASRFTWAKPETQADMVKRVESTLMELMRVLPNLVLFLGPIAFDVLYETLEKQKRKSINTQKPGVIVENFKRDNNQWKRIQKHGATSISVPLC</sequence>
<proteinExistence type="predicted"/>
<accession>A0A2G5UL72</accession>
<dbReference type="Proteomes" id="UP000230233">
    <property type="component" value="Chromosome III"/>
</dbReference>
<feature type="region of interest" description="Disordered" evidence="1">
    <location>
        <begin position="1"/>
        <end position="20"/>
    </location>
</feature>
<evidence type="ECO:0000256" key="1">
    <source>
        <dbReference type="SAM" id="MobiDB-lite"/>
    </source>
</evidence>
<comment type="caution">
    <text evidence="2">The sequence shown here is derived from an EMBL/GenBank/DDBJ whole genome shotgun (WGS) entry which is preliminary data.</text>
</comment>
<reference evidence="3" key="1">
    <citation type="submission" date="2017-10" db="EMBL/GenBank/DDBJ databases">
        <title>Rapid genome shrinkage in a self-fertile nematode reveals novel sperm competition proteins.</title>
        <authorList>
            <person name="Yin D."/>
            <person name="Schwarz E.M."/>
            <person name="Thomas C.G."/>
            <person name="Felde R.L."/>
            <person name="Korf I.F."/>
            <person name="Cutter A.D."/>
            <person name="Schartner C.M."/>
            <person name="Ralston E.J."/>
            <person name="Meyer B.J."/>
            <person name="Haag E.S."/>
        </authorList>
    </citation>
    <scope>NUCLEOTIDE SEQUENCE [LARGE SCALE GENOMIC DNA]</scope>
    <source>
        <strain evidence="3">JU1422</strain>
    </source>
</reference>
<protein>
    <submittedName>
        <fullName evidence="2">Uncharacterized protein</fullName>
    </submittedName>
</protein>
<evidence type="ECO:0000313" key="3">
    <source>
        <dbReference type="Proteomes" id="UP000230233"/>
    </source>
</evidence>
<gene>
    <name evidence="2" type="primary">Cni-Y39E4B.11</name>
    <name evidence="2" type="synonym">Cnig_chr_III.g11675</name>
    <name evidence="2" type="ORF">B9Z55_011675</name>
</gene>
<dbReference type="EMBL" id="PDUG01000003">
    <property type="protein sequence ID" value="PIC40274.1"/>
    <property type="molecule type" value="Genomic_DNA"/>
</dbReference>